<sequence>MSFFKHALREGSVHSEKPGFLAEVGHRPLKIPFPISNSVISYLKIRNFLIEFLFVV</sequence>
<accession>A0A975BVQ1</accession>
<gene>
    <name evidence="1" type="ORF">dnm_085780</name>
</gene>
<evidence type="ECO:0000313" key="1">
    <source>
        <dbReference type="EMBL" id="QTA92498.1"/>
    </source>
</evidence>
<keyword evidence="2" id="KW-1185">Reference proteome</keyword>
<reference evidence="1" key="1">
    <citation type="journal article" date="2021" name="Microb. Physiol.">
        <title>Proteogenomic Insights into the Physiology of Marine, Sulfate-Reducing, Filamentous Desulfonema limicola and Desulfonema magnum.</title>
        <authorList>
            <person name="Schnaars V."/>
            <person name="Wohlbrand L."/>
            <person name="Scheve S."/>
            <person name="Hinrichs C."/>
            <person name="Reinhardt R."/>
            <person name="Rabus R."/>
        </authorList>
    </citation>
    <scope>NUCLEOTIDE SEQUENCE</scope>
    <source>
        <strain evidence="1">4be13</strain>
    </source>
</reference>
<dbReference type="KEGG" id="dmm:dnm_085780"/>
<dbReference type="EMBL" id="CP061800">
    <property type="protein sequence ID" value="QTA92498.1"/>
    <property type="molecule type" value="Genomic_DNA"/>
</dbReference>
<evidence type="ECO:0000313" key="2">
    <source>
        <dbReference type="Proteomes" id="UP000663722"/>
    </source>
</evidence>
<proteinExistence type="predicted"/>
<dbReference type="AlphaFoldDB" id="A0A975BVQ1"/>
<name>A0A975BVQ1_9BACT</name>
<protein>
    <submittedName>
        <fullName evidence="1">Uncharacterized protein</fullName>
    </submittedName>
</protein>
<dbReference type="Proteomes" id="UP000663722">
    <property type="component" value="Chromosome"/>
</dbReference>
<organism evidence="1 2">
    <name type="scientific">Desulfonema magnum</name>
    <dbReference type="NCBI Taxonomy" id="45655"/>
    <lineage>
        <taxon>Bacteria</taxon>
        <taxon>Pseudomonadati</taxon>
        <taxon>Thermodesulfobacteriota</taxon>
        <taxon>Desulfobacteria</taxon>
        <taxon>Desulfobacterales</taxon>
        <taxon>Desulfococcaceae</taxon>
        <taxon>Desulfonema</taxon>
    </lineage>
</organism>